<dbReference type="HOGENOM" id="CLU_024213_0_0_1"/>
<dbReference type="Proteomes" id="UP000016924">
    <property type="component" value="Unassembled WGS sequence"/>
</dbReference>
<dbReference type="InterPro" id="IPR051714">
    <property type="entry name" value="Znf_CCHC_NABP"/>
</dbReference>
<keyword evidence="1" id="KW-0862">Zinc</keyword>
<dbReference type="AlphaFoldDB" id="R7YN18"/>
<evidence type="ECO:0000313" key="4">
    <source>
        <dbReference type="EMBL" id="EON63258.1"/>
    </source>
</evidence>
<feature type="domain" description="CCHC-type" evidence="3">
    <location>
        <begin position="89"/>
        <end position="104"/>
    </location>
</feature>
<dbReference type="Pfam" id="PF00098">
    <property type="entry name" value="zf-CCHC"/>
    <property type="match status" value="10"/>
</dbReference>
<dbReference type="RefSeq" id="XP_007778575.1">
    <property type="nucleotide sequence ID" value="XM_007780385.1"/>
</dbReference>
<keyword evidence="1" id="KW-0863">Zinc-finger</keyword>
<feature type="region of interest" description="Disordered" evidence="2">
    <location>
        <begin position="411"/>
        <end position="441"/>
    </location>
</feature>
<dbReference type="eggNOG" id="KOG4400">
    <property type="taxonomic scope" value="Eukaryota"/>
</dbReference>
<dbReference type="EMBL" id="JH767562">
    <property type="protein sequence ID" value="EON63258.1"/>
    <property type="molecule type" value="Genomic_DNA"/>
</dbReference>
<keyword evidence="1" id="KW-0479">Metal-binding</keyword>
<feature type="domain" description="CCHC-type" evidence="3">
    <location>
        <begin position="379"/>
        <end position="394"/>
    </location>
</feature>
<evidence type="ECO:0000256" key="1">
    <source>
        <dbReference type="PROSITE-ProRule" id="PRU00047"/>
    </source>
</evidence>
<name>R7YN18_CONA1</name>
<dbReference type="GeneID" id="19899796"/>
<feature type="domain" description="CCHC-type" evidence="3">
    <location>
        <begin position="263"/>
        <end position="279"/>
    </location>
</feature>
<sequence length="441" mass="48180">MTNGGANGGANGGTDGEACRNCGNAGHFARDCPEPKKMTGECFNCGETGHNKADCTNPRVERPFTGTCRICNQEGHPARECPQKRPTVCKNCQEEGHVTSECKNPRKLDFGVPKMNDEEAWELLKKADTERGLDEFKTAVKVYAQAVPAVDFAELEHTLRSEEMNVHLIALEREIPDTMTIVNLKGKIDCKYVVGYYFSPNPKRKKFAEGWPPSPEENIQRLKDAGMVMDRMVPKCDRCGEMGHIAKSCKEERTAPVDRIEVKCVLCQEVGHRARDCKQERIDPTACRNCKQSGHRAADCPEPRSAEGVECKRCGETGHFARDCPTSGGRECRNCGQEGHMAKDCDQERKITCRNCGKDAVGHFSRDCPEPKGWSKVQCSQCGQMGHTIKRCKQVADDGDSGALIDAPSVDVGGDGWGGAAVTGENSWNSGGDAAGGDSSW</sequence>
<feature type="domain" description="CCHC-type" evidence="3">
    <location>
        <begin position="42"/>
        <end position="57"/>
    </location>
</feature>
<dbReference type="Gene3D" id="4.10.60.10">
    <property type="entry name" value="Zinc finger, CCHC-type"/>
    <property type="match status" value="7"/>
</dbReference>
<feature type="compositionally biased region" description="Low complexity" evidence="2">
    <location>
        <begin position="422"/>
        <end position="441"/>
    </location>
</feature>
<dbReference type="PANTHER" id="PTHR23002">
    <property type="entry name" value="ZINC FINGER CCHC DOMAIN CONTAINING PROTEIN"/>
    <property type="match status" value="1"/>
</dbReference>
<dbReference type="OrthoDB" id="8026949at2759"/>
<dbReference type="InterPro" id="IPR001878">
    <property type="entry name" value="Znf_CCHC"/>
</dbReference>
<dbReference type="Pfam" id="PF14392">
    <property type="entry name" value="zf-CCHC_4"/>
    <property type="match status" value="1"/>
</dbReference>
<reference evidence="5" key="1">
    <citation type="submission" date="2012-06" db="EMBL/GenBank/DDBJ databases">
        <title>The genome sequence of Coniosporium apollinis CBS 100218.</title>
        <authorList>
            <consortium name="The Broad Institute Genome Sequencing Platform"/>
            <person name="Cuomo C."/>
            <person name="Gorbushina A."/>
            <person name="Noack S."/>
            <person name="Walker B."/>
            <person name="Young S.K."/>
            <person name="Zeng Q."/>
            <person name="Gargeya S."/>
            <person name="Fitzgerald M."/>
            <person name="Haas B."/>
            <person name="Abouelleil A."/>
            <person name="Alvarado L."/>
            <person name="Arachchi H.M."/>
            <person name="Berlin A.M."/>
            <person name="Chapman S.B."/>
            <person name="Goldberg J."/>
            <person name="Griggs A."/>
            <person name="Gujja S."/>
            <person name="Hansen M."/>
            <person name="Howarth C."/>
            <person name="Imamovic A."/>
            <person name="Larimer J."/>
            <person name="McCowan C."/>
            <person name="Montmayeur A."/>
            <person name="Murphy C."/>
            <person name="Neiman D."/>
            <person name="Pearson M."/>
            <person name="Priest M."/>
            <person name="Roberts A."/>
            <person name="Saif S."/>
            <person name="Shea T."/>
            <person name="Sisk P."/>
            <person name="Sykes S."/>
            <person name="Wortman J."/>
            <person name="Nusbaum C."/>
            <person name="Birren B."/>
        </authorList>
    </citation>
    <scope>NUCLEOTIDE SEQUENCE [LARGE SCALE GENOMIC DNA]</scope>
    <source>
        <strain evidence="5">CBS 100218</strain>
    </source>
</reference>
<proteinExistence type="predicted"/>
<feature type="domain" description="CCHC-type" evidence="3">
    <location>
        <begin position="235"/>
        <end position="251"/>
    </location>
</feature>
<keyword evidence="5" id="KW-1185">Reference proteome</keyword>
<evidence type="ECO:0000256" key="2">
    <source>
        <dbReference type="SAM" id="MobiDB-lite"/>
    </source>
</evidence>
<accession>R7YN18</accession>
<dbReference type="STRING" id="1168221.R7YN18"/>
<feature type="domain" description="CCHC-type" evidence="3">
    <location>
        <begin position="332"/>
        <end position="347"/>
    </location>
</feature>
<dbReference type="OMA" id="RVRDCPE"/>
<feature type="domain" description="CCHC-type" evidence="3">
    <location>
        <begin position="19"/>
        <end position="34"/>
    </location>
</feature>
<feature type="domain" description="CCHC-type" evidence="3">
    <location>
        <begin position="287"/>
        <end position="302"/>
    </location>
</feature>
<dbReference type="InterPro" id="IPR025836">
    <property type="entry name" value="Zn_knuckle_CX2CX4HX4C"/>
</dbReference>
<dbReference type="InterPro" id="IPR036875">
    <property type="entry name" value="Znf_CCHC_sf"/>
</dbReference>
<feature type="domain" description="CCHC-type" evidence="3">
    <location>
        <begin position="311"/>
        <end position="325"/>
    </location>
</feature>
<evidence type="ECO:0000313" key="5">
    <source>
        <dbReference type="Proteomes" id="UP000016924"/>
    </source>
</evidence>
<dbReference type="GO" id="GO:0003676">
    <property type="term" value="F:nucleic acid binding"/>
    <property type="evidence" value="ECO:0007669"/>
    <property type="project" value="InterPro"/>
</dbReference>
<dbReference type="SMART" id="SM00343">
    <property type="entry name" value="ZnF_C2HC"/>
    <property type="match status" value="11"/>
</dbReference>
<gene>
    <name evidence="4" type="ORF">W97_02485</name>
</gene>
<dbReference type="GO" id="GO:0008270">
    <property type="term" value="F:zinc ion binding"/>
    <property type="evidence" value="ECO:0007669"/>
    <property type="project" value="UniProtKB-KW"/>
</dbReference>
<organism evidence="4 5">
    <name type="scientific">Coniosporium apollinis (strain CBS 100218)</name>
    <name type="common">Rock-inhabiting black yeast</name>
    <dbReference type="NCBI Taxonomy" id="1168221"/>
    <lineage>
        <taxon>Eukaryota</taxon>
        <taxon>Fungi</taxon>
        <taxon>Dikarya</taxon>
        <taxon>Ascomycota</taxon>
        <taxon>Pezizomycotina</taxon>
        <taxon>Dothideomycetes</taxon>
        <taxon>Dothideomycetes incertae sedis</taxon>
        <taxon>Coniosporium</taxon>
    </lineage>
</organism>
<dbReference type="PROSITE" id="PS50158">
    <property type="entry name" value="ZF_CCHC"/>
    <property type="match status" value="10"/>
</dbReference>
<protein>
    <recommendedName>
        <fullName evidence="3">CCHC-type domain-containing protein</fullName>
    </recommendedName>
</protein>
<dbReference type="eggNOG" id="KOG0335">
    <property type="taxonomic scope" value="Eukaryota"/>
</dbReference>
<feature type="domain" description="CCHC-type" evidence="3">
    <location>
        <begin position="68"/>
        <end position="83"/>
    </location>
</feature>
<dbReference type="SUPFAM" id="SSF57756">
    <property type="entry name" value="Retrovirus zinc finger-like domains"/>
    <property type="match status" value="5"/>
</dbReference>
<evidence type="ECO:0000259" key="3">
    <source>
        <dbReference type="PROSITE" id="PS50158"/>
    </source>
</evidence>